<feature type="compositionally biased region" description="Polar residues" evidence="1">
    <location>
        <begin position="27"/>
        <end position="37"/>
    </location>
</feature>
<dbReference type="AlphaFoldDB" id="A0A8S0WG44"/>
<dbReference type="Proteomes" id="UP000467700">
    <property type="component" value="Unassembled WGS sequence"/>
</dbReference>
<feature type="compositionally biased region" description="Low complexity" evidence="1">
    <location>
        <begin position="120"/>
        <end position="133"/>
    </location>
</feature>
<dbReference type="OrthoDB" id="2538110at2759"/>
<name>A0A8S0WG44_CYCAE</name>
<reference evidence="3 4" key="1">
    <citation type="submission" date="2020-01" db="EMBL/GenBank/DDBJ databases">
        <authorList>
            <person name="Gupta K D."/>
        </authorList>
    </citation>
    <scope>NUCLEOTIDE SEQUENCE [LARGE SCALE GENOMIC DNA]</scope>
</reference>
<keyword evidence="2" id="KW-1133">Transmembrane helix</keyword>
<dbReference type="EMBL" id="CACVBS010000068">
    <property type="protein sequence ID" value="CAA7268590.1"/>
    <property type="molecule type" value="Genomic_DNA"/>
</dbReference>
<gene>
    <name evidence="3" type="ORF">AAE3_LOCUS10754</name>
</gene>
<keyword evidence="2" id="KW-0812">Transmembrane</keyword>
<feature type="region of interest" description="Disordered" evidence="1">
    <location>
        <begin position="118"/>
        <end position="160"/>
    </location>
</feature>
<keyword evidence="2" id="KW-0472">Membrane</keyword>
<proteinExistence type="predicted"/>
<feature type="transmembrane region" description="Helical" evidence="2">
    <location>
        <begin position="58"/>
        <end position="78"/>
    </location>
</feature>
<evidence type="ECO:0000256" key="1">
    <source>
        <dbReference type="SAM" id="MobiDB-lite"/>
    </source>
</evidence>
<protein>
    <submittedName>
        <fullName evidence="3">Uncharacterized protein</fullName>
    </submittedName>
</protein>
<sequence>MSADEKHTIQEQPVDSDQEKLLLLDGNNESPTGTRSPSPEPEEDSRFVQPTPSPFKRLALVLFMAFLFWVGFQLRAGLLEAKKKPKVIYASRYSKEFKYRPAASPIITETLKDGRIRLRGAQATPTAEPTPVVKPKKKTGAKKKGGKGKSKVKARSGKKA</sequence>
<evidence type="ECO:0000256" key="2">
    <source>
        <dbReference type="SAM" id="Phobius"/>
    </source>
</evidence>
<evidence type="ECO:0000313" key="3">
    <source>
        <dbReference type="EMBL" id="CAA7268590.1"/>
    </source>
</evidence>
<feature type="region of interest" description="Disordered" evidence="1">
    <location>
        <begin position="1"/>
        <end position="50"/>
    </location>
</feature>
<organism evidence="3 4">
    <name type="scientific">Cyclocybe aegerita</name>
    <name type="common">Black poplar mushroom</name>
    <name type="synonym">Agrocybe aegerita</name>
    <dbReference type="NCBI Taxonomy" id="1973307"/>
    <lineage>
        <taxon>Eukaryota</taxon>
        <taxon>Fungi</taxon>
        <taxon>Dikarya</taxon>
        <taxon>Basidiomycota</taxon>
        <taxon>Agaricomycotina</taxon>
        <taxon>Agaricomycetes</taxon>
        <taxon>Agaricomycetidae</taxon>
        <taxon>Agaricales</taxon>
        <taxon>Agaricineae</taxon>
        <taxon>Bolbitiaceae</taxon>
        <taxon>Cyclocybe</taxon>
    </lineage>
</organism>
<comment type="caution">
    <text evidence="3">The sequence shown here is derived from an EMBL/GenBank/DDBJ whole genome shotgun (WGS) entry which is preliminary data.</text>
</comment>
<evidence type="ECO:0000313" key="4">
    <source>
        <dbReference type="Proteomes" id="UP000467700"/>
    </source>
</evidence>
<keyword evidence="4" id="KW-1185">Reference proteome</keyword>
<accession>A0A8S0WG44</accession>
<feature type="compositionally biased region" description="Basic residues" evidence="1">
    <location>
        <begin position="134"/>
        <end position="160"/>
    </location>
</feature>